<sequence>MARTPSCGATASDGPACRADVVPSAVRVFAVDGHLVVRECLLDRDSHAHRYRYVLLDPVVPPVSGYVVTLAVHPHADGVEFRWSAVRQSAAEVMPQVESLFGDGTYGGGLDALRARFARG</sequence>
<dbReference type="EMBL" id="AWQX01000007">
    <property type="protein sequence ID" value="EST36534.1"/>
    <property type="molecule type" value="Genomic_DNA"/>
</dbReference>
<reference evidence="1 2" key="1">
    <citation type="journal article" date="2014" name="Genome Announc.">
        <title>Draft Genome Sequence of Streptomyces roseochromogenes subsp. oscitans DS 12.976, Producer of the Aminocoumarin Antibiotic Clorobiocin.</title>
        <authorList>
            <person name="Ruckert C."/>
            <person name="Kalinowski J."/>
            <person name="Heide L."/>
            <person name="Apel A.K."/>
        </authorList>
    </citation>
    <scope>NUCLEOTIDE SEQUENCE [LARGE SCALE GENOMIC DNA]</scope>
    <source>
        <strain evidence="1 2">DS 12.976</strain>
    </source>
</reference>
<dbReference type="PATRIC" id="fig|1352936.5.peg.284"/>
<comment type="caution">
    <text evidence="1">The sequence shown here is derived from an EMBL/GenBank/DDBJ whole genome shotgun (WGS) entry which is preliminary data.</text>
</comment>
<dbReference type="SUPFAM" id="SSF55961">
    <property type="entry name" value="Bet v1-like"/>
    <property type="match status" value="1"/>
</dbReference>
<dbReference type="Gene3D" id="3.30.530.20">
    <property type="match status" value="1"/>
</dbReference>
<evidence type="ECO:0000313" key="1">
    <source>
        <dbReference type="EMBL" id="EST36534.1"/>
    </source>
</evidence>
<keyword evidence="2" id="KW-1185">Reference proteome</keyword>
<protein>
    <recommendedName>
        <fullName evidence="3">Polyketide cyclase</fullName>
    </recommendedName>
</protein>
<dbReference type="AlphaFoldDB" id="V6L5M2"/>
<dbReference type="Proteomes" id="UP000017984">
    <property type="component" value="Chromosome"/>
</dbReference>
<gene>
    <name evidence="1" type="ORF">M878_01220</name>
</gene>
<dbReference type="RefSeq" id="WP_023544280.1">
    <property type="nucleotide sequence ID" value="NZ_CM002285.1"/>
</dbReference>
<dbReference type="InterPro" id="IPR023393">
    <property type="entry name" value="START-like_dom_sf"/>
</dbReference>
<evidence type="ECO:0008006" key="3">
    <source>
        <dbReference type="Google" id="ProtNLM"/>
    </source>
</evidence>
<dbReference type="Pfam" id="PF10604">
    <property type="entry name" value="Polyketide_cyc2"/>
    <property type="match status" value="1"/>
</dbReference>
<accession>V6L5M2</accession>
<dbReference type="STRING" id="1352936.M878_01220"/>
<name>V6L5M2_STRRC</name>
<proteinExistence type="predicted"/>
<evidence type="ECO:0000313" key="2">
    <source>
        <dbReference type="Proteomes" id="UP000017984"/>
    </source>
</evidence>
<dbReference type="InterPro" id="IPR019587">
    <property type="entry name" value="Polyketide_cyclase/dehydratase"/>
</dbReference>
<dbReference type="HOGENOM" id="CLU_2048466_0_0_11"/>
<dbReference type="OrthoDB" id="6024794at2"/>
<organism evidence="1 2">
    <name type="scientific">Streptomyces roseochromogenus subsp. oscitans DS 12.976</name>
    <dbReference type="NCBI Taxonomy" id="1352936"/>
    <lineage>
        <taxon>Bacteria</taxon>
        <taxon>Bacillati</taxon>
        <taxon>Actinomycetota</taxon>
        <taxon>Actinomycetes</taxon>
        <taxon>Kitasatosporales</taxon>
        <taxon>Streptomycetaceae</taxon>
        <taxon>Streptomyces</taxon>
    </lineage>
</organism>